<sequence>MVAGRPGWLTKETAGALAALGPAEDAPVAVPRSGFRRPSWHTQGTMQAATKIQITIPVDRRVELKLPEDLPVGPAEVIVLVSLPNAPADPLAGEEGLLDAEAEMALDQDGRFRTDGGLVVFGGKLAPELQGELDPQKR</sequence>
<protein>
    <submittedName>
        <fullName evidence="1">Uncharacterized protein</fullName>
    </submittedName>
</protein>
<evidence type="ECO:0000313" key="2">
    <source>
        <dbReference type="Proteomes" id="UP000075502"/>
    </source>
</evidence>
<dbReference type="Proteomes" id="UP000075502">
    <property type="component" value="Unassembled WGS sequence"/>
</dbReference>
<reference evidence="1 2" key="1">
    <citation type="submission" date="2014-02" db="EMBL/GenBank/DDBJ databases">
        <title>The small core and large imbalanced accessory genome model reveals a collaborative survival strategy of Sorangium cellulosum strains in nature.</title>
        <authorList>
            <person name="Han K."/>
            <person name="Peng R."/>
            <person name="Blom J."/>
            <person name="Li Y.-Z."/>
        </authorList>
    </citation>
    <scope>NUCLEOTIDE SEQUENCE [LARGE SCALE GENOMIC DNA]</scope>
    <source>
        <strain evidence="1 2">So0007-03</strain>
    </source>
</reference>
<evidence type="ECO:0000313" key="1">
    <source>
        <dbReference type="EMBL" id="KYG10264.1"/>
    </source>
</evidence>
<proteinExistence type="predicted"/>
<gene>
    <name evidence="1" type="ORF">BE21_13070</name>
</gene>
<name>A0A150U072_SORCE</name>
<dbReference type="EMBL" id="JEME01000402">
    <property type="protein sequence ID" value="KYG10264.1"/>
    <property type="molecule type" value="Genomic_DNA"/>
</dbReference>
<organism evidence="1 2">
    <name type="scientific">Sorangium cellulosum</name>
    <name type="common">Polyangium cellulosum</name>
    <dbReference type="NCBI Taxonomy" id="56"/>
    <lineage>
        <taxon>Bacteria</taxon>
        <taxon>Pseudomonadati</taxon>
        <taxon>Myxococcota</taxon>
        <taxon>Polyangia</taxon>
        <taxon>Polyangiales</taxon>
        <taxon>Polyangiaceae</taxon>
        <taxon>Sorangium</taxon>
    </lineage>
</organism>
<accession>A0A150U072</accession>
<comment type="caution">
    <text evidence="1">The sequence shown here is derived from an EMBL/GenBank/DDBJ whole genome shotgun (WGS) entry which is preliminary data.</text>
</comment>
<dbReference type="AlphaFoldDB" id="A0A150U072"/>